<evidence type="ECO:0000256" key="6">
    <source>
        <dbReference type="ARBA" id="ARBA00023242"/>
    </source>
</evidence>
<evidence type="ECO:0000313" key="10">
    <source>
        <dbReference type="EMBL" id="CAD2220771.1"/>
    </source>
</evidence>
<dbReference type="InterPro" id="IPR036279">
    <property type="entry name" value="5-3_exonuclease_C_sf"/>
</dbReference>
<feature type="region of interest" description="Disordered" evidence="7">
    <location>
        <begin position="622"/>
        <end position="643"/>
    </location>
</feature>
<evidence type="ECO:0000256" key="3">
    <source>
        <dbReference type="ARBA" id="ARBA00022763"/>
    </source>
</evidence>
<dbReference type="PRINTS" id="PR00853">
    <property type="entry name" value="XPGRADSUPER"/>
</dbReference>
<dbReference type="EMBL" id="LR877162">
    <property type="protein sequence ID" value="CAD2220771.1"/>
    <property type="molecule type" value="Genomic_DNA"/>
</dbReference>
<dbReference type="GO" id="GO:0017108">
    <property type="term" value="F:5'-flap endonuclease activity"/>
    <property type="evidence" value="ECO:0007669"/>
    <property type="project" value="TreeGrafter"/>
</dbReference>
<evidence type="ECO:0000256" key="4">
    <source>
        <dbReference type="ARBA" id="ARBA00022801"/>
    </source>
</evidence>
<keyword evidence="11" id="KW-1185">Reference proteome</keyword>
<keyword evidence="6" id="KW-0539">Nucleus</keyword>
<dbReference type="SMART" id="SM00484">
    <property type="entry name" value="XPGI"/>
    <property type="match status" value="1"/>
</dbReference>
<keyword evidence="5" id="KW-0234">DNA repair</keyword>
<dbReference type="Pfam" id="PF00752">
    <property type="entry name" value="XPG_N"/>
    <property type="match status" value="1"/>
</dbReference>
<reference evidence="10 11" key="1">
    <citation type="submission" date="2020-08" db="EMBL/GenBank/DDBJ databases">
        <authorList>
            <person name="Newling K."/>
            <person name="Davey J."/>
            <person name="Forrester S."/>
        </authorList>
    </citation>
    <scope>NUCLEOTIDE SEQUENCE [LARGE SCALE GENOMIC DNA]</scope>
    <source>
        <strain evidence="11">Crithidia deanei Carvalho (ATCC PRA-265)</strain>
    </source>
</reference>
<dbReference type="InterPro" id="IPR044752">
    <property type="entry name" value="PIN-like_EXO1"/>
</dbReference>
<comment type="subcellular location">
    <subcellularLocation>
        <location evidence="1">Nucleus</location>
    </subcellularLocation>
</comment>
<keyword evidence="4" id="KW-0378">Hydrolase</keyword>
<dbReference type="Gene3D" id="1.10.150.20">
    <property type="entry name" value="5' to 3' exonuclease, C-terminal subdomain"/>
    <property type="match status" value="1"/>
</dbReference>
<evidence type="ECO:0000259" key="9">
    <source>
        <dbReference type="SMART" id="SM00485"/>
    </source>
</evidence>
<dbReference type="Proteomes" id="UP000515908">
    <property type="component" value="Chromosome 18"/>
</dbReference>
<evidence type="ECO:0000256" key="1">
    <source>
        <dbReference type="ARBA" id="ARBA00004123"/>
    </source>
</evidence>
<dbReference type="AlphaFoldDB" id="A0A7G2CP94"/>
<feature type="domain" description="XPG N-terminal" evidence="9">
    <location>
        <begin position="1"/>
        <end position="123"/>
    </location>
</feature>
<evidence type="ECO:0000256" key="5">
    <source>
        <dbReference type="ARBA" id="ARBA00023204"/>
    </source>
</evidence>
<gene>
    <name evidence="10" type="ORF">ADEAN_000829400</name>
</gene>
<dbReference type="PANTHER" id="PTHR11081:SF65">
    <property type="entry name" value="DNA DAMAGE-INDUCIBLE PROTEIN DIN7-RELATED"/>
    <property type="match status" value="1"/>
</dbReference>
<dbReference type="SMART" id="SM00485">
    <property type="entry name" value="XPGN"/>
    <property type="match status" value="1"/>
</dbReference>
<dbReference type="PANTHER" id="PTHR11081">
    <property type="entry name" value="FLAP ENDONUCLEASE FAMILY MEMBER"/>
    <property type="match status" value="1"/>
</dbReference>
<dbReference type="GO" id="GO:0005634">
    <property type="term" value="C:nucleus"/>
    <property type="evidence" value="ECO:0007669"/>
    <property type="project" value="UniProtKB-SubCell"/>
</dbReference>
<dbReference type="GO" id="GO:0006281">
    <property type="term" value="P:DNA repair"/>
    <property type="evidence" value="ECO:0007669"/>
    <property type="project" value="UniProtKB-KW"/>
</dbReference>
<dbReference type="InterPro" id="IPR029060">
    <property type="entry name" value="PIN-like_dom_sf"/>
</dbReference>
<dbReference type="Gene3D" id="3.40.50.1010">
    <property type="entry name" value="5'-nuclease"/>
    <property type="match status" value="1"/>
</dbReference>
<dbReference type="InterPro" id="IPR006084">
    <property type="entry name" value="XPG/Rad2"/>
</dbReference>
<evidence type="ECO:0000256" key="2">
    <source>
        <dbReference type="ARBA" id="ARBA00022722"/>
    </source>
</evidence>
<accession>A0A7G2CP94</accession>
<evidence type="ECO:0000256" key="7">
    <source>
        <dbReference type="SAM" id="MobiDB-lite"/>
    </source>
</evidence>
<feature type="compositionally biased region" description="Polar residues" evidence="7">
    <location>
        <begin position="555"/>
        <end position="574"/>
    </location>
</feature>
<protein>
    <submittedName>
        <fullName evidence="10">XPG N-terminal domain/XPG I-region, putative</fullName>
    </submittedName>
</protein>
<evidence type="ECO:0000259" key="8">
    <source>
        <dbReference type="SMART" id="SM00484"/>
    </source>
</evidence>
<dbReference type="SUPFAM" id="SSF47807">
    <property type="entry name" value="5' to 3' exonuclease, C-terminal subdomain"/>
    <property type="match status" value="1"/>
</dbReference>
<sequence>MGIKNLWKALKPYTNKGHISQFKQKKVAVDSYVWLHRAVLSNVAIDLEKVVDYFIKKHNTTVDTTPPTIEEVLIIKDTFIDNFMTKVECLQRNGIIPVCVFDGASIPMKNETNGARRERREKSFEKCLFLLEEAFLLYCPNRQDREEAVRALRRSRQHEEALRELSTAVDITPELAHCLVCLLKHVHHVECYVSPYEADAQLSYLVRERHCAAAISEDGDLIAYFCPVVISKLDFFSGQCDVVCPPESAPLFFAEMANVSLKKNHNNNNNNSNNNNNNEVYSPIPFRYDSFLLGCVLSGCDYINNLKHVGVKSAFKLVAHASSVTQLLELIALKYGYDRAYLTGEFRKSFLSAFYCFAHHIVYCPRRQRLVHYHALPTYQEPQHDPAVQTAPKTELIGTVWDDTTAVLVCEACSHHPVTHQPYFYEKEDGERCTYPPLLRQYLKRTRGGQVGITQYKGFDQMSSARVIVPREAAVTQFEAPLQKVKAASTFVGSNPQKLVFVRSRHFLKGYVKRERNLWSDSDEEREEKSARPETIVTSQAEPSLATDDSETSDNTESATSVKQEKNINNNSIIPPQKSSVFNLYASQYKSKPFTAPKPLLTNHHHNSGTQRQRVVCQSVDTNRSFSSSPEKEEVMEKEGNHNNSSKIALFDRLSFKRF</sequence>
<dbReference type="InterPro" id="IPR006086">
    <property type="entry name" value="XPG-I_dom"/>
</dbReference>
<feature type="compositionally biased region" description="Basic and acidic residues" evidence="7">
    <location>
        <begin position="630"/>
        <end position="641"/>
    </location>
</feature>
<dbReference type="SUPFAM" id="SSF88723">
    <property type="entry name" value="PIN domain-like"/>
    <property type="match status" value="1"/>
</dbReference>
<proteinExistence type="predicted"/>
<organism evidence="10 11">
    <name type="scientific">Angomonas deanei</name>
    <dbReference type="NCBI Taxonomy" id="59799"/>
    <lineage>
        <taxon>Eukaryota</taxon>
        <taxon>Discoba</taxon>
        <taxon>Euglenozoa</taxon>
        <taxon>Kinetoplastea</taxon>
        <taxon>Metakinetoplastina</taxon>
        <taxon>Trypanosomatida</taxon>
        <taxon>Trypanosomatidae</taxon>
        <taxon>Strigomonadinae</taxon>
        <taxon>Angomonas</taxon>
    </lineage>
</organism>
<dbReference type="GO" id="GO:0046872">
    <property type="term" value="F:metal ion binding"/>
    <property type="evidence" value="ECO:0007669"/>
    <property type="project" value="InterPro"/>
</dbReference>
<dbReference type="CDD" id="cd09857">
    <property type="entry name" value="PIN_EXO1"/>
    <property type="match status" value="1"/>
</dbReference>
<keyword evidence="2" id="KW-0540">Nuclease</keyword>
<keyword evidence="3" id="KW-0227">DNA damage</keyword>
<feature type="region of interest" description="Disordered" evidence="7">
    <location>
        <begin position="520"/>
        <end position="574"/>
    </location>
</feature>
<feature type="domain" description="XPG-I" evidence="8">
    <location>
        <begin position="185"/>
        <end position="259"/>
    </location>
</feature>
<evidence type="ECO:0000313" key="11">
    <source>
        <dbReference type="Proteomes" id="UP000515908"/>
    </source>
</evidence>
<name>A0A7G2CP94_9TRYP</name>
<dbReference type="InterPro" id="IPR006085">
    <property type="entry name" value="XPG_DNA_repair_N"/>
</dbReference>
<dbReference type="VEuPathDB" id="TriTrypDB:ADEAN_000829400"/>
<dbReference type="Pfam" id="PF00867">
    <property type="entry name" value="XPG_I"/>
    <property type="match status" value="1"/>
</dbReference>